<proteinExistence type="predicted"/>
<organism evidence="1 2">
    <name type="scientific">Hyunsoonleella pacifica</name>
    <dbReference type="NCBI Taxonomy" id="1080224"/>
    <lineage>
        <taxon>Bacteria</taxon>
        <taxon>Pseudomonadati</taxon>
        <taxon>Bacteroidota</taxon>
        <taxon>Flavobacteriia</taxon>
        <taxon>Flavobacteriales</taxon>
        <taxon>Flavobacteriaceae</taxon>
    </lineage>
</organism>
<evidence type="ECO:0000313" key="1">
    <source>
        <dbReference type="EMBL" id="TBN14555.1"/>
    </source>
</evidence>
<evidence type="ECO:0000313" key="2">
    <source>
        <dbReference type="Proteomes" id="UP000292372"/>
    </source>
</evidence>
<dbReference type="Pfam" id="PF13618">
    <property type="entry name" value="Gluconate_2-dh3"/>
    <property type="match status" value="1"/>
</dbReference>
<keyword evidence="2" id="KW-1185">Reference proteome</keyword>
<dbReference type="PROSITE" id="PS51257">
    <property type="entry name" value="PROKAR_LIPOPROTEIN"/>
    <property type="match status" value="1"/>
</dbReference>
<dbReference type="OrthoDB" id="6385145at2"/>
<gene>
    <name evidence="1" type="ORF">EYD46_13370</name>
</gene>
<comment type="caution">
    <text evidence="1">The sequence shown here is derived from an EMBL/GenBank/DDBJ whole genome shotgun (WGS) entry which is preliminary data.</text>
</comment>
<dbReference type="Proteomes" id="UP000292372">
    <property type="component" value="Unassembled WGS sequence"/>
</dbReference>
<reference evidence="1 2" key="1">
    <citation type="journal article" date="2015" name="Int. J. Syst. Evol. Microbiol.">
        <title>Hyunsoonleella pacifica sp. nov., isolated from seawater of South Pacific Gyre.</title>
        <authorList>
            <person name="Gao X."/>
            <person name="Zhang Z."/>
            <person name="Dai X."/>
            <person name="Zhang X.H."/>
        </authorList>
    </citation>
    <scope>NUCLEOTIDE SEQUENCE [LARGE SCALE GENOMIC DNA]</scope>
    <source>
        <strain evidence="1 2">SW033</strain>
    </source>
</reference>
<dbReference type="InterPro" id="IPR027056">
    <property type="entry name" value="Gluconate_2DH_su3"/>
</dbReference>
<accession>A0A4Q9FL04</accession>
<name>A0A4Q9FL04_9FLAO</name>
<sequence length="195" mass="21997">MKRRDAIKQIGLTLGYSAIAPSALNILQSCTSEVEKWTPVFFTEEESIVIKHLVDLILPKTEATPGALDVNVPEFIDLYAFKAYNEKKKASYKIEIEGILNALNIPKTKAKDLTTENYTTLLDKYLRASKTEEKQFKTENNLVYKALLNLRNQTVWAYRTSEMVGEQVLAYDPIPASQKGCVSLEETTNGKAWSL</sequence>
<dbReference type="RefSeq" id="WP_130937677.1">
    <property type="nucleotide sequence ID" value="NZ_BMEE01000002.1"/>
</dbReference>
<dbReference type="EMBL" id="SIRS01000005">
    <property type="protein sequence ID" value="TBN14555.1"/>
    <property type="molecule type" value="Genomic_DNA"/>
</dbReference>
<dbReference type="AlphaFoldDB" id="A0A4Q9FL04"/>
<protein>
    <submittedName>
        <fullName evidence="1">Gluconate 2-dehydrogenase subunit 3 family protein</fullName>
    </submittedName>
</protein>